<evidence type="ECO:0000256" key="1">
    <source>
        <dbReference type="ARBA" id="ARBA00004651"/>
    </source>
</evidence>
<feature type="domain" description="MacB-like periplasmic core" evidence="8">
    <location>
        <begin position="24"/>
        <end position="229"/>
    </location>
</feature>
<dbReference type="Pfam" id="PF02687">
    <property type="entry name" value="FtsX"/>
    <property type="match status" value="1"/>
</dbReference>
<evidence type="ECO:0000313" key="10">
    <source>
        <dbReference type="Proteomes" id="UP000319836"/>
    </source>
</evidence>
<dbReference type="InterPro" id="IPR003838">
    <property type="entry name" value="ABC3_permease_C"/>
</dbReference>
<dbReference type="GO" id="GO:0005886">
    <property type="term" value="C:plasma membrane"/>
    <property type="evidence" value="ECO:0007669"/>
    <property type="project" value="UniProtKB-SubCell"/>
</dbReference>
<feature type="non-terminal residue" evidence="9">
    <location>
        <position position="353"/>
    </location>
</feature>
<feature type="domain" description="ABC3 transporter permease C-terminal" evidence="7">
    <location>
        <begin position="262"/>
        <end position="351"/>
    </location>
</feature>
<evidence type="ECO:0000256" key="6">
    <source>
        <dbReference type="SAM" id="Phobius"/>
    </source>
</evidence>
<dbReference type="Proteomes" id="UP000319836">
    <property type="component" value="Unassembled WGS sequence"/>
</dbReference>
<feature type="transmembrane region" description="Helical" evidence="6">
    <location>
        <begin position="303"/>
        <end position="327"/>
    </location>
</feature>
<organism evidence="9 10">
    <name type="scientific">Eiseniibacteriota bacterium</name>
    <dbReference type="NCBI Taxonomy" id="2212470"/>
    <lineage>
        <taxon>Bacteria</taxon>
        <taxon>Candidatus Eiseniibacteriota</taxon>
    </lineage>
</organism>
<evidence type="ECO:0000259" key="8">
    <source>
        <dbReference type="Pfam" id="PF12704"/>
    </source>
</evidence>
<evidence type="ECO:0000256" key="5">
    <source>
        <dbReference type="ARBA" id="ARBA00023136"/>
    </source>
</evidence>
<evidence type="ECO:0000313" key="9">
    <source>
        <dbReference type="EMBL" id="TMQ70333.1"/>
    </source>
</evidence>
<dbReference type="InterPro" id="IPR050250">
    <property type="entry name" value="Macrolide_Exporter_MacB"/>
</dbReference>
<dbReference type="EMBL" id="VBPA01000215">
    <property type="protein sequence ID" value="TMQ70333.1"/>
    <property type="molecule type" value="Genomic_DNA"/>
</dbReference>
<feature type="transmembrane region" description="Helical" evidence="6">
    <location>
        <begin position="258"/>
        <end position="283"/>
    </location>
</feature>
<proteinExistence type="predicted"/>
<name>A0A538U397_UNCEI</name>
<dbReference type="AlphaFoldDB" id="A0A538U397"/>
<feature type="transmembrane region" description="Helical" evidence="6">
    <location>
        <begin position="20"/>
        <end position="40"/>
    </location>
</feature>
<dbReference type="PANTHER" id="PTHR30572">
    <property type="entry name" value="MEMBRANE COMPONENT OF TRANSPORTER-RELATED"/>
    <property type="match status" value="1"/>
</dbReference>
<gene>
    <name evidence="9" type="ORF">E6K80_08825</name>
</gene>
<accession>A0A538U397</accession>
<dbReference type="GO" id="GO:0022857">
    <property type="term" value="F:transmembrane transporter activity"/>
    <property type="evidence" value="ECO:0007669"/>
    <property type="project" value="TreeGrafter"/>
</dbReference>
<keyword evidence="5 6" id="KW-0472">Membrane</keyword>
<keyword evidence="2" id="KW-1003">Cell membrane</keyword>
<dbReference type="InterPro" id="IPR025857">
    <property type="entry name" value="MacB_PCD"/>
</dbReference>
<reference evidence="9 10" key="1">
    <citation type="journal article" date="2019" name="Nat. Microbiol.">
        <title>Mediterranean grassland soil C-N compound turnover is dependent on rainfall and depth, and is mediated by genomically divergent microorganisms.</title>
        <authorList>
            <person name="Diamond S."/>
            <person name="Andeer P.F."/>
            <person name="Li Z."/>
            <person name="Crits-Christoph A."/>
            <person name="Burstein D."/>
            <person name="Anantharaman K."/>
            <person name="Lane K.R."/>
            <person name="Thomas B.C."/>
            <person name="Pan C."/>
            <person name="Northen T.R."/>
            <person name="Banfield J.F."/>
        </authorList>
    </citation>
    <scope>NUCLEOTIDE SEQUENCE [LARGE SCALE GENOMIC DNA]</scope>
    <source>
        <strain evidence="9">WS_10</strain>
    </source>
</reference>
<evidence type="ECO:0000256" key="2">
    <source>
        <dbReference type="ARBA" id="ARBA00022475"/>
    </source>
</evidence>
<evidence type="ECO:0000259" key="7">
    <source>
        <dbReference type="Pfam" id="PF02687"/>
    </source>
</evidence>
<keyword evidence="3 6" id="KW-0812">Transmembrane</keyword>
<keyword evidence="4 6" id="KW-1133">Transmembrane helix</keyword>
<comment type="subcellular location">
    <subcellularLocation>
        <location evidence="1">Cell membrane</location>
        <topology evidence="1">Multi-pass membrane protein</topology>
    </subcellularLocation>
</comment>
<protein>
    <submittedName>
        <fullName evidence="9">ABC transporter permease</fullName>
    </submittedName>
</protein>
<sequence length="353" mass="37275">MPIPIVYNVRNVVQRPWTTLATGWGIAMVVMILVGAFALASGFQAALVESGSPDNAIVMRVGADSEISSGVSRDAANVIRALPDVAPGPDGKPLVSADMVVLTNLPRIGGSGGTSNVTIRGVDASSFALRDQVKITSGRMFTPGTGEVIVGRRISNRFRGLALGDRVTFGQQSFAVVGLFSAAGSAFESEIWGDNAVLMPAFDRTDAFQSVTFRMRNPAQFEELKKRLQGDPRLGVQVKTERAFYSEQSRLLAGMIRAAGVLITLIMAVGAIFGAMNTMYAAVGQRTREIAVLLTLGFSPGAIMASFMAESVILCLIGGALGCLLALPINGITTSTTNWSSFSEVAFAFRVTP</sequence>
<dbReference type="Pfam" id="PF12704">
    <property type="entry name" value="MacB_PCD"/>
    <property type="match status" value="1"/>
</dbReference>
<dbReference type="PANTHER" id="PTHR30572:SF15">
    <property type="entry name" value="ABC TRANSPORTER PERMEASE"/>
    <property type="match status" value="1"/>
</dbReference>
<evidence type="ECO:0000256" key="3">
    <source>
        <dbReference type="ARBA" id="ARBA00022692"/>
    </source>
</evidence>
<comment type="caution">
    <text evidence="9">The sequence shown here is derived from an EMBL/GenBank/DDBJ whole genome shotgun (WGS) entry which is preliminary data.</text>
</comment>
<evidence type="ECO:0000256" key="4">
    <source>
        <dbReference type="ARBA" id="ARBA00022989"/>
    </source>
</evidence>